<evidence type="ECO:0000313" key="1">
    <source>
        <dbReference type="EMBL" id="MCL7037553.1"/>
    </source>
</evidence>
<name>A0AA41SPC9_PAPNU</name>
<dbReference type="GO" id="GO:0003924">
    <property type="term" value="F:GTPase activity"/>
    <property type="evidence" value="ECO:0007669"/>
    <property type="project" value="InterPro"/>
</dbReference>
<reference evidence="1" key="1">
    <citation type="submission" date="2022-03" db="EMBL/GenBank/DDBJ databases">
        <title>A functionally conserved STORR gene fusion in Papaver species that diverged 16.8 million years ago.</title>
        <authorList>
            <person name="Catania T."/>
        </authorList>
    </citation>
    <scope>NUCLEOTIDE SEQUENCE</scope>
    <source>
        <strain evidence="1">S-191538</strain>
    </source>
</reference>
<dbReference type="Proteomes" id="UP001177140">
    <property type="component" value="Unassembled WGS sequence"/>
</dbReference>
<dbReference type="EMBL" id="JAJJMA010180508">
    <property type="protein sequence ID" value="MCL7037553.1"/>
    <property type="molecule type" value="Genomic_DNA"/>
</dbReference>
<sequence length="206" mass="22581">MLRSLNCSSNEDLTEHIVHFHTSENIQLRFICSETSENYVIDTSIYEGYILLLDLTSVVSYKYAKNLCGELIRRSVDRKSIVLVGNKDDLASDRKVLNIAAAKEYDVSAFEISAESSSSSVIQKPFLALAKTKLKKPSLKFLEDLPSVSANAPAPERDSTVNAPSTSLEMVSTVLDRASGESREQLPKTVPVKALTPSLELVSGVL</sequence>
<proteinExistence type="predicted"/>
<organism evidence="1 2">
    <name type="scientific">Papaver nudicaule</name>
    <name type="common">Iceland poppy</name>
    <dbReference type="NCBI Taxonomy" id="74823"/>
    <lineage>
        <taxon>Eukaryota</taxon>
        <taxon>Viridiplantae</taxon>
        <taxon>Streptophyta</taxon>
        <taxon>Embryophyta</taxon>
        <taxon>Tracheophyta</taxon>
        <taxon>Spermatophyta</taxon>
        <taxon>Magnoliopsida</taxon>
        <taxon>Ranunculales</taxon>
        <taxon>Papaveraceae</taxon>
        <taxon>Papaveroideae</taxon>
        <taxon>Papaver</taxon>
    </lineage>
</organism>
<comment type="caution">
    <text evidence="1">The sequence shown here is derived from an EMBL/GenBank/DDBJ whole genome shotgun (WGS) entry which is preliminary data.</text>
</comment>
<evidence type="ECO:0000313" key="2">
    <source>
        <dbReference type="Proteomes" id="UP001177140"/>
    </source>
</evidence>
<dbReference type="SUPFAM" id="SSF52540">
    <property type="entry name" value="P-loop containing nucleoside triphosphate hydrolases"/>
    <property type="match status" value="1"/>
</dbReference>
<dbReference type="Pfam" id="PF00071">
    <property type="entry name" value="Ras"/>
    <property type="match status" value="1"/>
</dbReference>
<gene>
    <name evidence="1" type="ORF">MKW94_030558</name>
</gene>
<dbReference type="AlphaFoldDB" id="A0AA41SPC9"/>
<accession>A0AA41SPC9</accession>
<dbReference type="InterPro" id="IPR027417">
    <property type="entry name" value="P-loop_NTPase"/>
</dbReference>
<keyword evidence="2" id="KW-1185">Reference proteome</keyword>
<dbReference type="InterPro" id="IPR001806">
    <property type="entry name" value="Small_GTPase"/>
</dbReference>
<dbReference type="GO" id="GO:0005525">
    <property type="term" value="F:GTP binding"/>
    <property type="evidence" value="ECO:0007669"/>
    <property type="project" value="InterPro"/>
</dbReference>
<dbReference type="Gene3D" id="3.40.50.300">
    <property type="entry name" value="P-loop containing nucleotide triphosphate hydrolases"/>
    <property type="match status" value="1"/>
</dbReference>
<protein>
    <submittedName>
        <fullName evidence="1">Uncharacterized protein</fullName>
    </submittedName>
</protein>
<feature type="non-terminal residue" evidence="1">
    <location>
        <position position="206"/>
    </location>
</feature>